<accession>A0ACC0JJB4</accession>
<sequence>MHAIAEENEGLRKGLQEILNFLKDNSNTSSGVLALQCPSLEAVLQSMEARHAAGWFAPHMTAVMELKAALGGRDALLTALNDARKETLDIMDKLTKESKKTIELEQKLTAMESKMPIENKDSINETTESDVNIGEFGSWLTDKEYDKINLNDRNEIETYVANCDSRYENKLRSGLAYFHNKLNVLFNKMTSLAIQAADDRNNWRIEEEQYKAQIENLKAQIIENVDDSTSDNSPGLVSIPNVAVLQRRCSYLEENYKYIRTLNENIQNEHLDCQRDAMLAASQYETQINRMILTLIDITDKLRKSISIDLFWKQNNTLMEIVSKYRLLLTRTSKNSSVPFDLIKRLEKDKLDIINEVQKHLNGVQVNQENVKDLDSVEASVLQKQLQEVCNKLNEKEKEIEQLQTKHMELQNCQANLIDQNLSAITNEEVVSLNNQFQKSIQDNKTLKEQVQHVSKQLDIALLQLQDRQHKQLDTDMEINMLRHQILDLQSASDNKAIIARLSGEVLVAHLQASESHKKMDRLNILLNKERQSRVEAEEMLKARHNIFDVYAARYENKFRYLYEVMQALRQQYLGCMPLTSIENYQNNLEELTRKTQSVNAKLNEIEDLQANLIIKHSIFEQILDLSKNKCLEDDDACQHKLKLFVTQNQLSRESDYLNKKIQTLEQSRDEIMRHCNHLEKTLLLVNQGFEKSTIEDIIVIKKSKGNVGVASMEVEDLVSDDDSISRRSQTITLPKPKVLKPLTEITNITKSHTEKTDTLPGSPLKIPDKSVILKTVDVLVQTNVLEREKITKLVQTDEDPEIQRLKNEINKLSLENEEKRKEIINAINIQNQQTIDILNTNTAQISQDIKIKDLQNTNEQKDKLINSLNISIDDLRRRLDSKHLKILERDEIDGSVQQENKKLLHSLKKIEKEKNEIVKEYQEVINIERDEYIKSTKDLQTKIQELQAQLERRDSDTEASYSEKLQGVVATYSQKIVQLEDECFNLRNKLDGSKTELMSYQSEIDRWKNLASERLSKMEQLSSQLEERHSHEVESYKAENQHWLSQLSETQREHLELRSKLSEQKALHVKQAADKDVQIEQLRSIIQTLKSQIMNMQTIMAVNDPSFDLSAIVEVEEVSDVISQHGSERLELKFDSALDLRDIHDDIRMPATSTAIWQEPIIERLRREKQLISKQNAMLRRQIKALASRERRARLDAHNLKNQVFRISTSGSKVATAETAALQNKIASLQAQLSSARRDTNSSVGLWDKWKRAQQSSDRWQTRYEDKCQEVKKLEVSLNLAKSALSRLEKEKRVLLSRLNEVKSESRILIEKQEGEHSEKSLREQESSRFESPSSPPPVSSRALLDRVQAQQRRIAALEVAEKGNEVLVSEYEKCLAEITALKGQVLKLESSLLESQIRSPLKPSQDTQPELEYWKSYCEMLKEENVQLTLRVNTIETTPTNAHQHRINDLEQTILTLRGLVSKFQADQKSSVVHRRVDSGSRPGSAHSGTERGRNQIESLRVEIANLKRAIQDKDLLLEKSKEMLKVAAEREEDLLRENTFLRRRLDDLNNKPSGFLSA</sequence>
<evidence type="ECO:0000313" key="1">
    <source>
        <dbReference type="EMBL" id="KAI8424266.1"/>
    </source>
</evidence>
<evidence type="ECO:0000313" key="2">
    <source>
        <dbReference type="Proteomes" id="UP001064048"/>
    </source>
</evidence>
<dbReference type="Proteomes" id="UP001064048">
    <property type="component" value="Chromosome 4"/>
</dbReference>
<name>A0ACC0JJB4_CHOFU</name>
<dbReference type="EMBL" id="CM046104">
    <property type="protein sequence ID" value="KAI8424266.1"/>
    <property type="molecule type" value="Genomic_DNA"/>
</dbReference>
<organism evidence="1 2">
    <name type="scientific">Choristoneura fumiferana</name>
    <name type="common">Spruce budworm moth</name>
    <name type="synonym">Archips fumiferana</name>
    <dbReference type="NCBI Taxonomy" id="7141"/>
    <lineage>
        <taxon>Eukaryota</taxon>
        <taxon>Metazoa</taxon>
        <taxon>Ecdysozoa</taxon>
        <taxon>Arthropoda</taxon>
        <taxon>Hexapoda</taxon>
        <taxon>Insecta</taxon>
        <taxon>Pterygota</taxon>
        <taxon>Neoptera</taxon>
        <taxon>Endopterygota</taxon>
        <taxon>Lepidoptera</taxon>
        <taxon>Glossata</taxon>
        <taxon>Ditrysia</taxon>
        <taxon>Tortricoidea</taxon>
        <taxon>Tortricidae</taxon>
        <taxon>Tortricinae</taxon>
        <taxon>Choristoneura</taxon>
    </lineage>
</organism>
<reference evidence="1 2" key="1">
    <citation type="journal article" date="2022" name="Genome Biol. Evol.">
        <title>The Spruce Budworm Genome: Reconstructing the Evolutionary History of Antifreeze Proteins.</title>
        <authorList>
            <person name="Beliveau C."/>
            <person name="Gagne P."/>
            <person name="Picq S."/>
            <person name="Vernygora O."/>
            <person name="Keeling C.I."/>
            <person name="Pinkney K."/>
            <person name="Doucet D."/>
            <person name="Wen F."/>
            <person name="Johnston J.S."/>
            <person name="Maaroufi H."/>
            <person name="Boyle B."/>
            <person name="Laroche J."/>
            <person name="Dewar K."/>
            <person name="Juretic N."/>
            <person name="Blackburn G."/>
            <person name="Nisole A."/>
            <person name="Brunet B."/>
            <person name="Brandao M."/>
            <person name="Lumley L."/>
            <person name="Duan J."/>
            <person name="Quan G."/>
            <person name="Lucarotti C.J."/>
            <person name="Roe A.D."/>
            <person name="Sperling F.A.H."/>
            <person name="Levesque R.C."/>
            <person name="Cusson M."/>
        </authorList>
    </citation>
    <scope>NUCLEOTIDE SEQUENCE [LARGE SCALE GENOMIC DNA]</scope>
    <source>
        <strain evidence="1">Glfc:IPQL:Cfum</strain>
    </source>
</reference>
<protein>
    <submittedName>
        <fullName evidence="1">Uncharacterized protein</fullName>
    </submittedName>
</protein>
<proteinExistence type="predicted"/>
<keyword evidence="2" id="KW-1185">Reference proteome</keyword>
<gene>
    <name evidence="1" type="ORF">MSG28_002826</name>
</gene>
<comment type="caution">
    <text evidence="1">The sequence shown here is derived from an EMBL/GenBank/DDBJ whole genome shotgun (WGS) entry which is preliminary data.</text>
</comment>